<dbReference type="Gene3D" id="1.25.40.10">
    <property type="entry name" value="Tetratricopeptide repeat domain"/>
    <property type="match status" value="2"/>
</dbReference>
<evidence type="ECO:0000313" key="4">
    <source>
        <dbReference type="Proteomes" id="UP000196158"/>
    </source>
</evidence>
<dbReference type="SUPFAM" id="SSF48452">
    <property type="entry name" value="TPR-like"/>
    <property type="match status" value="2"/>
</dbReference>
<dbReference type="Proteomes" id="UP000196158">
    <property type="component" value="Unassembled WGS sequence"/>
</dbReference>
<organism evidence="3 4">
    <name type="scientific">Maudiozyma saulgeensis</name>
    <dbReference type="NCBI Taxonomy" id="1789683"/>
    <lineage>
        <taxon>Eukaryota</taxon>
        <taxon>Fungi</taxon>
        <taxon>Dikarya</taxon>
        <taxon>Ascomycota</taxon>
        <taxon>Saccharomycotina</taxon>
        <taxon>Saccharomycetes</taxon>
        <taxon>Saccharomycetales</taxon>
        <taxon>Saccharomycetaceae</taxon>
        <taxon>Maudiozyma</taxon>
    </lineage>
</organism>
<feature type="repeat" description="TPR" evidence="1">
    <location>
        <begin position="478"/>
        <end position="511"/>
    </location>
</feature>
<feature type="compositionally biased region" description="Low complexity" evidence="2">
    <location>
        <begin position="449"/>
        <end position="461"/>
    </location>
</feature>
<sequence>MYTDIIKAQIEILQKCGSLAIDMDKLPLAFELLTKTLENDPLNLKSLLLLSNAYLKNKSFINVIHLLITAVNSKSKIILNNIMIWQKLAVSYYRLNRFDDSNHAILQALALFEKSSKYSMIINNNSITETSQQFPLKVEGTNILNADVTVESNNNNNNNNNIQKKPTTTQIDNEDSNNKTDSSMNNDNILPTLSEYKMYVLRCRILLLMDNRYGTLDEVLPAFDKSLQFLEKFGNFNYYLDVLITRAQFFKKFENTINCKNDLMYVLRLLDEKRDQLKPNDHLIKVSYTYYFLASLIYEENPNNYHEAIKLIHSGIEKYQHMTSSIKPLLLLETQLIFLSGDNNEISSKIDQLKLQLNLDSPKDQALTSYMIARLLLKQNREHNANQAYEYYQKTLKILPKEPWIWISIASLYLGLGQFDDALSTYTQAVNHSLYTDENQSEKSERSLSDASSVTSNSSTSNNLLPSYELKFNNIFAAIAWFGISQVYTATDEYKNAIDAINQALKLFKIEKDSENVNKIKTLLSKLIVLEVNSNNENSTEHTTDYEPKTNSSDSIEKIDKTINKDEKSLKYENPDVPIFVLIDLMNHRDGKLFAPIEAVEKEDICSLEIENVDEYSTDSDHNSLNSNEEIIDLTSEEINRSRKRKRSRINWENEVEENANKEKILKSSYFNGNQNYENPQSSYYESNVGSHHQTLPSTINPNYGLYNSYKVPMQTAPYDLRNNYQQANGFMPPEKLDRYNRREGENEIRSHYDHNQYNMSPHPIPIVTKSQIISMPVFIPDPRQSLPTSSHTTPIVHYEPNNRDFRRPYTAGVTPNQYVHRDLQYVQGSPQVDYNRTILEPSRMQQISSNMGQGIQHSIPTQIPYQPVNMINNRVSGDETRPFVFNGENMVSQSRGPVPQNGLMDNQHQINNNAYYTNPTHPHDSRYYQ</sequence>
<name>A0A1X7R887_9SACH</name>
<dbReference type="Pfam" id="PF13181">
    <property type="entry name" value="TPR_8"/>
    <property type="match status" value="2"/>
</dbReference>
<dbReference type="InterPro" id="IPR019734">
    <property type="entry name" value="TPR_rpt"/>
</dbReference>
<reference evidence="3 4" key="1">
    <citation type="submission" date="2017-04" db="EMBL/GenBank/DDBJ databases">
        <authorList>
            <person name="Afonso C.L."/>
            <person name="Miller P.J."/>
            <person name="Scott M.A."/>
            <person name="Spackman E."/>
            <person name="Goraichik I."/>
            <person name="Dimitrov K.M."/>
            <person name="Suarez D.L."/>
            <person name="Swayne D.E."/>
        </authorList>
    </citation>
    <scope>NUCLEOTIDE SEQUENCE [LARGE SCALE GENOMIC DNA]</scope>
</reference>
<dbReference type="AlphaFoldDB" id="A0A1X7R887"/>
<dbReference type="SMART" id="SM00028">
    <property type="entry name" value="TPR"/>
    <property type="match status" value="5"/>
</dbReference>
<evidence type="ECO:0000313" key="3">
    <source>
        <dbReference type="EMBL" id="SMN21831.1"/>
    </source>
</evidence>
<proteinExistence type="predicted"/>
<accession>A0A1X7R887</accession>
<dbReference type="PROSITE" id="PS50005">
    <property type="entry name" value="TPR"/>
    <property type="match status" value="1"/>
</dbReference>
<evidence type="ECO:0000256" key="2">
    <source>
        <dbReference type="SAM" id="MobiDB-lite"/>
    </source>
</evidence>
<feature type="region of interest" description="Disordered" evidence="2">
    <location>
        <begin position="786"/>
        <end position="810"/>
    </location>
</feature>
<dbReference type="OrthoDB" id="418911at2759"/>
<feature type="region of interest" description="Disordered" evidence="2">
    <location>
        <begin position="150"/>
        <end position="186"/>
    </location>
</feature>
<dbReference type="STRING" id="1789683.A0A1X7R887"/>
<keyword evidence="4" id="KW-1185">Reference proteome</keyword>
<feature type="compositionally biased region" description="Polar residues" evidence="2">
    <location>
        <begin position="162"/>
        <end position="171"/>
    </location>
</feature>
<keyword evidence="1" id="KW-0802">TPR repeat</keyword>
<evidence type="ECO:0000256" key="1">
    <source>
        <dbReference type="PROSITE-ProRule" id="PRU00339"/>
    </source>
</evidence>
<dbReference type="EMBL" id="FXLY01000009">
    <property type="protein sequence ID" value="SMN21831.1"/>
    <property type="molecule type" value="Genomic_DNA"/>
</dbReference>
<feature type="region of interest" description="Disordered" evidence="2">
    <location>
        <begin position="436"/>
        <end position="461"/>
    </location>
</feature>
<protein>
    <submittedName>
        <fullName evidence="3">Similar to Saccharomyces cerevisiae YBR112C CYC8 General transcriptional co-repressor, acts together with Tup1p</fullName>
    </submittedName>
</protein>
<dbReference type="InterPro" id="IPR011990">
    <property type="entry name" value="TPR-like_helical_dom_sf"/>
</dbReference>
<gene>
    <name evidence="3" type="ORF">KASA_0J01540G</name>
</gene>